<dbReference type="EMBL" id="BSOR01000077">
    <property type="protein sequence ID" value="GLR65153.1"/>
    <property type="molecule type" value="Genomic_DNA"/>
</dbReference>
<evidence type="ECO:0000256" key="2">
    <source>
        <dbReference type="ARBA" id="ARBA00007613"/>
    </source>
</evidence>
<keyword evidence="11" id="KW-1185">Reference proteome</keyword>
<dbReference type="NCBIfam" id="TIGR01844">
    <property type="entry name" value="type_I_sec_TolC"/>
    <property type="match status" value="1"/>
</dbReference>
<dbReference type="PANTHER" id="PTHR30026">
    <property type="entry name" value="OUTER MEMBRANE PROTEIN TOLC"/>
    <property type="match status" value="1"/>
</dbReference>
<comment type="caution">
    <text evidence="10">The sequence shown here is derived from an EMBL/GenBank/DDBJ whole genome shotgun (WGS) entry which is preliminary data.</text>
</comment>
<keyword evidence="3" id="KW-0813">Transport</keyword>
<evidence type="ECO:0000313" key="10">
    <source>
        <dbReference type="EMBL" id="GLR65153.1"/>
    </source>
</evidence>
<evidence type="ECO:0000256" key="1">
    <source>
        <dbReference type="ARBA" id="ARBA00004442"/>
    </source>
</evidence>
<evidence type="ECO:0000256" key="3">
    <source>
        <dbReference type="ARBA" id="ARBA00022448"/>
    </source>
</evidence>
<accession>A0ABQ6A0P8</accession>
<dbReference type="SUPFAM" id="SSF56954">
    <property type="entry name" value="Outer membrane efflux proteins (OEP)"/>
    <property type="match status" value="1"/>
</dbReference>
<protein>
    <submittedName>
        <fullName evidence="10">Channel protein TolC</fullName>
    </submittedName>
</protein>
<comment type="similarity">
    <text evidence="2">Belongs to the outer membrane factor (OMF) (TC 1.B.17) family.</text>
</comment>
<sequence length="435" mass="47721">MYRKTLIASALALFLSPALYAADLLEVYQDAVKQDAELAVERARLETSRAQSTQATSFLLPQVTASGTFTKTDIEDAPKKMDNTNFSVEAQQVLINGEAWYGRTAAKAAFNAAEAGYSDAEQNLLLRVAEAYFKVLRAEDNLRSSQAEEQAIKRQLDQAQEQYDVGLISITNVLEARAAYDGARAARIGTEAALMISYEDLEQITGERYESIDALNKELPIAAPVPNDRQAWVDQALTSSLILQAARAGLTASEESLKSKRSGHLPTVGLFAKYSKDSDVNNPITKAEGYDQTIFGLKASLEIYGGGRTSAAIREGSAMLDEAKSNEELAKRQVLQQTRSLFTQVSTDVLVVQARKLAIKSAESALEATRTGYEVGTRNIVDVLNAERALWGARRDYDAARYDYVVNQLRLKRVAGSLAEKDLQELNQWLVTAAK</sequence>
<proteinExistence type="inferred from homology"/>
<evidence type="ECO:0000256" key="6">
    <source>
        <dbReference type="ARBA" id="ARBA00023136"/>
    </source>
</evidence>
<dbReference type="PANTHER" id="PTHR30026:SF20">
    <property type="entry name" value="OUTER MEMBRANE PROTEIN TOLC"/>
    <property type="match status" value="1"/>
</dbReference>
<name>A0ABQ6A0P8_9GAMM</name>
<feature type="chain" id="PRO_5045198424" evidence="9">
    <location>
        <begin position="22"/>
        <end position="435"/>
    </location>
</feature>
<feature type="signal peptide" evidence="9">
    <location>
        <begin position="1"/>
        <end position="21"/>
    </location>
</feature>
<keyword evidence="6" id="KW-0472">Membrane</keyword>
<evidence type="ECO:0000256" key="7">
    <source>
        <dbReference type="ARBA" id="ARBA00023237"/>
    </source>
</evidence>
<organism evidence="10 11">
    <name type="scientific">Marinospirillum insulare</name>
    <dbReference type="NCBI Taxonomy" id="217169"/>
    <lineage>
        <taxon>Bacteria</taxon>
        <taxon>Pseudomonadati</taxon>
        <taxon>Pseudomonadota</taxon>
        <taxon>Gammaproteobacteria</taxon>
        <taxon>Oceanospirillales</taxon>
        <taxon>Oceanospirillaceae</taxon>
        <taxon>Marinospirillum</taxon>
    </lineage>
</organism>
<evidence type="ECO:0000313" key="11">
    <source>
        <dbReference type="Proteomes" id="UP001156682"/>
    </source>
</evidence>
<dbReference type="Proteomes" id="UP001156682">
    <property type="component" value="Unassembled WGS sequence"/>
</dbReference>
<evidence type="ECO:0000256" key="8">
    <source>
        <dbReference type="SAM" id="Coils"/>
    </source>
</evidence>
<evidence type="ECO:0000256" key="4">
    <source>
        <dbReference type="ARBA" id="ARBA00022452"/>
    </source>
</evidence>
<feature type="coiled-coil region" evidence="8">
    <location>
        <begin position="135"/>
        <end position="162"/>
    </location>
</feature>
<comment type="subcellular location">
    <subcellularLocation>
        <location evidence="1">Cell outer membrane</location>
    </subcellularLocation>
</comment>
<keyword evidence="7" id="KW-0998">Cell outer membrane</keyword>
<keyword evidence="5" id="KW-0812">Transmembrane</keyword>
<dbReference type="InterPro" id="IPR051906">
    <property type="entry name" value="TolC-like"/>
</dbReference>
<gene>
    <name evidence="10" type="ORF">GCM10007878_25920</name>
</gene>
<keyword evidence="8" id="KW-0175">Coiled coil</keyword>
<dbReference type="InterPro" id="IPR003423">
    <property type="entry name" value="OMP_efflux"/>
</dbReference>
<evidence type="ECO:0000256" key="9">
    <source>
        <dbReference type="SAM" id="SignalP"/>
    </source>
</evidence>
<dbReference type="Pfam" id="PF02321">
    <property type="entry name" value="OEP"/>
    <property type="match status" value="2"/>
</dbReference>
<reference evidence="11" key="1">
    <citation type="journal article" date="2019" name="Int. J. Syst. Evol. Microbiol.">
        <title>The Global Catalogue of Microorganisms (GCM) 10K type strain sequencing project: providing services to taxonomists for standard genome sequencing and annotation.</title>
        <authorList>
            <consortium name="The Broad Institute Genomics Platform"/>
            <consortium name="The Broad Institute Genome Sequencing Center for Infectious Disease"/>
            <person name="Wu L."/>
            <person name="Ma J."/>
        </authorList>
    </citation>
    <scope>NUCLEOTIDE SEQUENCE [LARGE SCALE GENOMIC DNA]</scope>
    <source>
        <strain evidence="11">NBRC 100033</strain>
    </source>
</reference>
<keyword evidence="9" id="KW-0732">Signal</keyword>
<dbReference type="InterPro" id="IPR010130">
    <property type="entry name" value="T1SS_OMP_TolC"/>
</dbReference>
<dbReference type="RefSeq" id="WP_051610535.1">
    <property type="nucleotide sequence ID" value="NZ_BSOR01000077.1"/>
</dbReference>
<evidence type="ECO:0000256" key="5">
    <source>
        <dbReference type="ARBA" id="ARBA00022692"/>
    </source>
</evidence>
<keyword evidence="4" id="KW-1134">Transmembrane beta strand</keyword>
<dbReference type="Gene3D" id="1.20.1600.10">
    <property type="entry name" value="Outer membrane efflux proteins (OEP)"/>
    <property type="match status" value="1"/>
</dbReference>